<keyword evidence="2" id="KW-1185">Reference proteome</keyword>
<protein>
    <submittedName>
        <fullName evidence="1">Uncharacterized protein</fullName>
    </submittedName>
</protein>
<evidence type="ECO:0000313" key="2">
    <source>
        <dbReference type="Proteomes" id="UP000236333"/>
    </source>
</evidence>
<organism evidence="1 2">
    <name type="scientific">Tetrabaena socialis</name>
    <dbReference type="NCBI Taxonomy" id="47790"/>
    <lineage>
        <taxon>Eukaryota</taxon>
        <taxon>Viridiplantae</taxon>
        <taxon>Chlorophyta</taxon>
        <taxon>core chlorophytes</taxon>
        <taxon>Chlorophyceae</taxon>
        <taxon>CS clade</taxon>
        <taxon>Chlamydomonadales</taxon>
        <taxon>Tetrabaenaceae</taxon>
        <taxon>Tetrabaena</taxon>
    </lineage>
</organism>
<gene>
    <name evidence="1" type="ORF">TSOC_014249</name>
</gene>
<proteinExistence type="predicted"/>
<evidence type="ECO:0000313" key="1">
    <source>
        <dbReference type="EMBL" id="PNG99951.1"/>
    </source>
</evidence>
<dbReference type="AlphaFoldDB" id="A0A2J7ZI46"/>
<dbReference type="Proteomes" id="UP000236333">
    <property type="component" value="Unassembled WGS sequence"/>
</dbReference>
<dbReference type="EMBL" id="PGGS01001888">
    <property type="protein sequence ID" value="PNG99951.1"/>
    <property type="molecule type" value="Genomic_DNA"/>
</dbReference>
<name>A0A2J7ZI46_9CHLO</name>
<reference evidence="1 2" key="1">
    <citation type="journal article" date="2017" name="Mol. Biol. Evol.">
        <title>The 4-celled Tetrabaena socialis nuclear genome reveals the essential components for genetic control of cell number at the origin of multicellularity in the volvocine lineage.</title>
        <authorList>
            <person name="Featherston J."/>
            <person name="Arakaki Y."/>
            <person name="Hanschen E.R."/>
            <person name="Ferris P.J."/>
            <person name="Michod R.E."/>
            <person name="Olson B.J.S.C."/>
            <person name="Nozaki H."/>
            <person name="Durand P.M."/>
        </authorList>
    </citation>
    <scope>NUCLEOTIDE SEQUENCE [LARGE SCALE GENOMIC DNA]</scope>
    <source>
        <strain evidence="1 2">NIES-571</strain>
    </source>
</reference>
<comment type="caution">
    <text evidence="1">The sequence shown here is derived from an EMBL/GenBank/DDBJ whole genome shotgun (WGS) entry which is preliminary data.</text>
</comment>
<accession>A0A2J7ZI46</accession>
<sequence length="102" mass="11050">MDDIKGKKAGAGGHQAPYCLSPAVMRWRIFEEVERPEEDGGNNAQCEEALAAAAALGAQMGGPVMHAYTLNMDQNRRMMQRQDAQEVKMDVLISAVQWGGGS</sequence>